<dbReference type="Gene3D" id="2.10.25.10">
    <property type="entry name" value="Laminin"/>
    <property type="match status" value="2"/>
</dbReference>
<evidence type="ECO:0000256" key="2">
    <source>
        <dbReference type="ARBA" id="ARBA00022737"/>
    </source>
</evidence>
<dbReference type="PROSITE" id="PS50082">
    <property type="entry name" value="WD_REPEATS_2"/>
    <property type="match status" value="1"/>
</dbReference>
<keyword evidence="2" id="KW-0677">Repeat</keyword>
<keyword evidence="3 4" id="KW-1015">Disulfide bond</keyword>
<comment type="caution">
    <text evidence="8">The sequence shown here is derived from an EMBL/GenBank/DDBJ whole genome shotgun (WGS) entry which is preliminary data.</text>
</comment>
<dbReference type="PROSITE" id="PS50025">
    <property type="entry name" value="LAM_G_DOMAIN"/>
    <property type="match status" value="3"/>
</dbReference>
<dbReference type="PROSITE" id="PS50026">
    <property type="entry name" value="EGF_3"/>
    <property type="match status" value="1"/>
</dbReference>
<proteinExistence type="predicted"/>
<evidence type="ECO:0000256" key="1">
    <source>
        <dbReference type="ARBA" id="ARBA00022574"/>
    </source>
</evidence>
<gene>
    <name evidence="8" type="ORF">CUNI_LOCUS7714</name>
</gene>
<dbReference type="PANTHER" id="PTHR15036:SF89">
    <property type="entry name" value="NEUREXIN 1, ISOFORM F"/>
    <property type="match status" value="1"/>
</dbReference>
<dbReference type="InterPro" id="IPR001680">
    <property type="entry name" value="WD40_rpt"/>
</dbReference>
<dbReference type="SMART" id="SM00320">
    <property type="entry name" value="WD40"/>
    <property type="match status" value="3"/>
</dbReference>
<dbReference type="SMART" id="SM00181">
    <property type="entry name" value="EGF"/>
    <property type="match status" value="2"/>
</dbReference>
<dbReference type="PROSITE" id="PS50294">
    <property type="entry name" value="WD_REPEATS_REGION"/>
    <property type="match status" value="1"/>
</dbReference>
<dbReference type="InterPro" id="IPR015943">
    <property type="entry name" value="WD40/YVTN_repeat-like_dom_sf"/>
</dbReference>
<evidence type="ECO:0000259" key="7">
    <source>
        <dbReference type="PROSITE" id="PS50026"/>
    </source>
</evidence>
<feature type="domain" description="Laminin G" evidence="6">
    <location>
        <begin position="452"/>
        <end position="623"/>
    </location>
</feature>
<protein>
    <submittedName>
        <fullName evidence="8">Uncharacterized protein</fullName>
    </submittedName>
</protein>
<feature type="domain" description="EGF-like" evidence="7">
    <location>
        <begin position="402"/>
        <end position="441"/>
    </location>
</feature>
<dbReference type="InterPro" id="IPR019775">
    <property type="entry name" value="WD40_repeat_CS"/>
</dbReference>
<dbReference type="PANTHER" id="PTHR15036">
    <property type="entry name" value="PIKACHURIN-LIKE PROTEIN"/>
    <property type="match status" value="1"/>
</dbReference>
<dbReference type="InterPro" id="IPR001791">
    <property type="entry name" value="Laminin_G"/>
</dbReference>
<dbReference type="Proteomes" id="UP000678393">
    <property type="component" value="Unassembled WGS sequence"/>
</dbReference>
<feature type="domain" description="Laminin G" evidence="6">
    <location>
        <begin position="220"/>
        <end position="406"/>
    </location>
</feature>
<organism evidence="8 9">
    <name type="scientific">Candidula unifasciata</name>
    <dbReference type="NCBI Taxonomy" id="100452"/>
    <lineage>
        <taxon>Eukaryota</taxon>
        <taxon>Metazoa</taxon>
        <taxon>Spiralia</taxon>
        <taxon>Lophotrochozoa</taxon>
        <taxon>Mollusca</taxon>
        <taxon>Gastropoda</taxon>
        <taxon>Heterobranchia</taxon>
        <taxon>Euthyneura</taxon>
        <taxon>Panpulmonata</taxon>
        <taxon>Eupulmonata</taxon>
        <taxon>Stylommatophora</taxon>
        <taxon>Helicina</taxon>
        <taxon>Helicoidea</taxon>
        <taxon>Geomitridae</taxon>
        <taxon>Candidula</taxon>
    </lineage>
</organism>
<keyword evidence="4" id="KW-0245">EGF-like domain</keyword>
<dbReference type="Gene3D" id="2.60.120.200">
    <property type="match status" value="3"/>
</dbReference>
<dbReference type="Pfam" id="PF00400">
    <property type="entry name" value="WD40"/>
    <property type="match status" value="2"/>
</dbReference>
<dbReference type="Pfam" id="PF02210">
    <property type="entry name" value="Laminin_G_2"/>
    <property type="match status" value="3"/>
</dbReference>
<dbReference type="CDD" id="cd00054">
    <property type="entry name" value="EGF_CA"/>
    <property type="match status" value="1"/>
</dbReference>
<evidence type="ECO:0000256" key="4">
    <source>
        <dbReference type="PROSITE-ProRule" id="PRU00076"/>
    </source>
</evidence>
<feature type="domain" description="Laminin G" evidence="6">
    <location>
        <begin position="43"/>
        <end position="213"/>
    </location>
</feature>
<dbReference type="CDD" id="cd00110">
    <property type="entry name" value="LamG"/>
    <property type="match status" value="3"/>
</dbReference>
<keyword evidence="1 5" id="KW-0853">WD repeat</keyword>
<dbReference type="Gene3D" id="2.130.10.10">
    <property type="entry name" value="YVTN repeat-like/Quinoprotein amine dehydrogenase"/>
    <property type="match status" value="2"/>
</dbReference>
<dbReference type="InterPro" id="IPR036322">
    <property type="entry name" value="WD40_repeat_dom_sf"/>
</dbReference>
<feature type="repeat" description="WD" evidence="5">
    <location>
        <begin position="1226"/>
        <end position="1267"/>
    </location>
</feature>
<dbReference type="InterPro" id="IPR000742">
    <property type="entry name" value="EGF"/>
</dbReference>
<dbReference type="PROSITE" id="PS00678">
    <property type="entry name" value="WD_REPEATS_1"/>
    <property type="match status" value="1"/>
</dbReference>
<dbReference type="SUPFAM" id="SSF49899">
    <property type="entry name" value="Concanavalin A-like lectins/glucanases"/>
    <property type="match status" value="3"/>
</dbReference>
<accession>A0A8S3Z5Z0</accession>
<keyword evidence="9" id="KW-1185">Reference proteome</keyword>
<feature type="disulfide bond" evidence="4">
    <location>
        <begin position="411"/>
        <end position="428"/>
    </location>
</feature>
<dbReference type="SMART" id="SM00282">
    <property type="entry name" value="LamG"/>
    <property type="match status" value="3"/>
</dbReference>
<dbReference type="InterPro" id="IPR013320">
    <property type="entry name" value="ConA-like_dom_sf"/>
</dbReference>
<sequence>MPQQCFLQPRCTPGYCINKWGGYYCDCRATDFAGDQCQIPAWTGVFNGSSYYKMTFQPQRKYHVNNMSFRFKTMVSDGLIFQTKARNNDGFIRSELEGGRMKISTNLGGKNQTFYTGKNLNDMQWHTVYIQRRGNQMTVWVDDEDQETVTLPGDGYHLLVDDIFIGGYKKGDLDIPPSTKPFIGYLRNFYMGDDDIFQRVGADNSEIFYQENNIPPLVFNDVTFPNYDSHAVLPALGSASGLSIYFLLKTLDPNGVIVFSEGRNKELFAVELFEGRLHLKFDIPGRPGLHMTTPDNVRFNDGKWHSVFILHEKVNGQEQLSMAVDGLHSSYSYSGIDQLNLQGPLYIGGVPEAIFQKPIVREFLSSKTGYRGCLASVDLGRDIPNLYDYGQNTGIMNTCQNITSQCTKTTCKNGGVCLDHLNNGTTWCDCSKTAFTGPACEDEPLGYYFRSEGNPDQYGMLVYRYPALEMNDNEVDEVIMGVMTDEKNAVLTKLISGVFNDFVEIKLVNGYPVVTYDTNGQGASTTITSDVLVSDGNYHVIKFLRTKDKGTLSVDSGVSVNTHSTPHGVFDRLSKIFIGGNYQGGRIVDGTGYRGIIGGMYVNGHLIFPYVKDNVRTEFYGDVNQAPHPYKLGPLKTPPPTVSWFTLTTPPPRPVIPILPADIGGGGIAWDGAAGAAGGGGNSGGSGVNVWIFPDGSAGSSGVVPAGGAAGAGPLTSAQIAVIPSLPAVGPRAGAVMGTILGLAMFASSLMWAFYRCKPGWCTCLKPPVEAPLTISTPRAGSNMGVVAAVNSAGTGAGGKPVAGLDFVDSGVVAGNVRPGGLSAGHAGGGGSGGAYFYSSQASSNANLRNESFDSATLRATGTFSNKGTAIGTPRTGRHQFASTSASGFESSTVLTPASLQSYHFEGGHADPDYDLASGVHPSYQGNTLTVGGGGGGFSSSTMSSSYNYTVKTIRTVGGQKQMMGYAGGSTSNVIVTPGAMGEEIRVDCCLMTGDGHSVVTGSSLGPPQVWNMSNGELLRIMQGETVGSTNLHLVCNDRLLVGAVNADLEINQYSVPKGVHNYVFQIWDFASGHPLGMADNETCSALTVMSDNDKVVFGRSDKFGGGTNIVVWDLLGNQPIKEMRYDAPVGNNDYINYLSLSQNDRYVIAGFTNSFDNLAEFVIFDMTLTSYGISDPHILRLDANPECTAILPQDEAVTGLRNGDLVVWSIKSGQPSRQLMSTNGKHAHSREVKAVARSEDNKFLVSASADGTLKLWDLDSERNICTMSGHSDEVWCAAISSDNEIVVSWIQRWNHPSVAAT</sequence>
<reference evidence="8" key="1">
    <citation type="submission" date="2021-04" db="EMBL/GenBank/DDBJ databases">
        <authorList>
            <consortium name="Molecular Ecology Group"/>
        </authorList>
    </citation>
    <scope>NUCLEOTIDE SEQUENCE</scope>
</reference>
<evidence type="ECO:0000313" key="8">
    <source>
        <dbReference type="EMBL" id="CAG5122156.1"/>
    </source>
</evidence>
<dbReference type="EMBL" id="CAJHNH020001235">
    <property type="protein sequence ID" value="CAG5122156.1"/>
    <property type="molecule type" value="Genomic_DNA"/>
</dbReference>
<evidence type="ECO:0000313" key="9">
    <source>
        <dbReference type="Proteomes" id="UP000678393"/>
    </source>
</evidence>
<dbReference type="InterPro" id="IPR050372">
    <property type="entry name" value="Neurexin-related_CASP"/>
</dbReference>
<evidence type="ECO:0000259" key="6">
    <source>
        <dbReference type="PROSITE" id="PS50025"/>
    </source>
</evidence>
<evidence type="ECO:0000256" key="5">
    <source>
        <dbReference type="PROSITE-ProRule" id="PRU00221"/>
    </source>
</evidence>
<name>A0A8S3Z5Z0_9EUPU</name>
<comment type="caution">
    <text evidence="4">Lacks conserved residue(s) required for the propagation of feature annotation.</text>
</comment>
<evidence type="ECO:0000256" key="3">
    <source>
        <dbReference type="ARBA" id="ARBA00023157"/>
    </source>
</evidence>
<dbReference type="GO" id="GO:0016020">
    <property type="term" value="C:membrane"/>
    <property type="evidence" value="ECO:0007669"/>
    <property type="project" value="UniProtKB-SubCell"/>
</dbReference>
<dbReference type="OrthoDB" id="6275838at2759"/>
<dbReference type="SUPFAM" id="SSF50978">
    <property type="entry name" value="WD40 repeat-like"/>
    <property type="match status" value="1"/>
</dbReference>